<sequence>MLRPVLTLFLALAAPLPALAQWQGVGRWGSEQSFRFVAPGTWLVLQQGDSVQITAEGDNHAGRIELSCTRDAPAGQLRLSRYYGDGLGLSDSEPVRFAIDGQSFERALHYRPADRAWVALDVLDPALLDAFAWGTRLELLNAAGERITAYRLNGSDAARAALHRTCGI</sequence>
<keyword evidence="1" id="KW-0732">Signal</keyword>
<evidence type="ECO:0000313" key="2">
    <source>
        <dbReference type="EMBL" id="MCW1930860.1"/>
    </source>
</evidence>
<dbReference type="EMBL" id="JAPDFL010000001">
    <property type="protein sequence ID" value="MCW1930860.1"/>
    <property type="molecule type" value="Genomic_DNA"/>
</dbReference>
<name>A0ABT3GTJ9_9RHOB</name>
<evidence type="ECO:0000313" key="3">
    <source>
        <dbReference type="Proteomes" id="UP001208938"/>
    </source>
</evidence>
<protein>
    <submittedName>
        <fullName evidence="2">Uncharacterized protein</fullName>
    </submittedName>
</protein>
<proteinExistence type="predicted"/>
<comment type="caution">
    <text evidence="2">The sequence shown here is derived from an EMBL/GenBank/DDBJ whole genome shotgun (WGS) entry which is preliminary data.</text>
</comment>
<organism evidence="2 3">
    <name type="scientific">Pararhodobacter zhoushanensis</name>
    <dbReference type="NCBI Taxonomy" id="2479545"/>
    <lineage>
        <taxon>Bacteria</taxon>
        <taxon>Pseudomonadati</taxon>
        <taxon>Pseudomonadota</taxon>
        <taxon>Alphaproteobacteria</taxon>
        <taxon>Rhodobacterales</taxon>
        <taxon>Paracoccaceae</taxon>
        <taxon>Pararhodobacter</taxon>
    </lineage>
</organism>
<accession>A0ABT3GTJ9</accession>
<feature type="chain" id="PRO_5045170767" evidence="1">
    <location>
        <begin position="21"/>
        <end position="168"/>
    </location>
</feature>
<evidence type="ECO:0000256" key="1">
    <source>
        <dbReference type="SAM" id="SignalP"/>
    </source>
</evidence>
<gene>
    <name evidence="2" type="ORF">OKW52_00885</name>
</gene>
<dbReference type="Proteomes" id="UP001208938">
    <property type="component" value="Unassembled WGS sequence"/>
</dbReference>
<feature type="signal peptide" evidence="1">
    <location>
        <begin position="1"/>
        <end position="20"/>
    </location>
</feature>
<reference evidence="2 3" key="1">
    <citation type="submission" date="2022-10" db="EMBL/GenBank/DDBJ databases">
        <title>Pararhodobacter sp. nov., isolated from marine algae.</title>
        <authorList>
            <person name="Choi B.J."/>
            <person name="Kim J.M."/>
            <person name="Lee J.K."/>
            <person name="Choi D.G."/>
            <person name="Jeon C.O."/>
        </authorList>
    </citation>
    <scope>NUCLEOTIDE SEQUENCE [LARGE SCALE GENOMIC DNA]</scope>
    <source>
        <strain evidence="2 3">ZQ420</strain>
    </source>
</reference>
<keyword evidence="3" id="KW-1185">Reference proteome</keyword>
<dbReference type="RefSeq" id="WP_264504029.1">
    <property type="nucleotide sequence ID" value="NZ_JAPDFL010000001.1"/>
</dbReference>